<dbReference type="AlphaFoldDB" id="A0A0V0X0L1"/>
<sequence length="88" mass="9996">MWEHRAESLGKGSKCCGENSRQLTGIVGDKALCHECDSVYHYVVHKQLTVFFQKATANQNAFTVAVMKRHLLLQNVCVDADRMCKHRC</sequence>
<evidence type="ECO:0000313" key="2">
    <source>
        <dbReference type="Proteomes" id="UP000054815"/>
    </source>
</evidence>
<organism evidence="1 2">
    <name type="scientific">Trichinella pseudospiralis</name>
    <name type="common">Parasitic roundworm</name>
    <dbReference type="NCBI Taxonomy" id="6337"/>
    <lineage>
        <taxon>Eukaryota</taxon>
        <taxon>Metazoa</taxon>
        <taxon>Ecdysozoa</taxon>
        <taxon>Nematoda</taxon>
        <taxon>Enoplea</taxon>
        <taxon>Dorylaimia</taxon>
        <taxon>Trichinellida</taxon>
        <taxon>Trichinellidae</taxon>
        <taxon>Trichinella</taxon>
    </lineage>
</organism>
<dbReference type="Proteomes" id="UP000054815">
    <property type="component" value="Unassembled WGS sequence"/>
</dbReference>
<comment type="caution">
    <text evidence="1">The sequence shown here is derived from an EMBL/GenBank/DDBJ whole genome shotgun (WGS) entry which is preliminary data.</text>
</comment>
<accession>A0A0V0X0L1</accession>
<gene>
    <name evidence="1" type="ORF">T4E_3041</name>
</gene>
<protein>
    <submittedName>
        <fullName evidence="1">Uncharacterized protein</fullName>
    </submittedName>
</protein>
<proteinExistence type="predicted"/>
<reference evidence="1 2" key="1">
    <citation type="submission" date="2015-01" db="EMBL/GenBank/DDBJ databases">
        <title>Evolution of Trichinella species and genotypes.</title>
        <authorList>
            <person name="Korhonen P.K."/>
            <person name="Edoardo P."/>
            <person name="Giuseppe L.R."/>
            <person name="Gasser R.B."/>
        </authorList>
    </citation>
    <scope>NUCLEOTIDE SEQUENCE [LARGE SCALE GENOMIC DNA]</scope>
    <source>
        <strain evidence="1">ISS141</strain>
    </source>
</reference>
<evidence type="ECO:0000313" key="1">
    <source>
        <dbReference type="EMBL" id="KRX81567.1"/>
    </source>
</evidence>
<dbReference type="EMBL" id="JYDU01000779">
    <property type="protein sequence ID" value="KRX81567.1"/>
    <property type="molecule type" value="Genomic_DNA"/>
</dbReference>
<name>A0A0V0X0L1_TRIPS</name>